<evidence type="ECO:0000313" key="10">
    <source>
        <dbReference type="Proteomes" id="UP000325577"/>
    </source>
</evidence>
<sequence>MLDLNTTSLSFLTLSITFIFSLVYLIFYCLFPPPNKTPCPQSYPVIGNLIGFLRNRHRFHDWVADMLSTTPSLTLQVNGFLGLSCGICTANPTNLNHLLRSNFPNYVKGSRFQSVLHDLLGHGIFNADADLWSTQRKIASHEFNTKSLKHFISNTVHSQLSSRLIPYLSAACDNEKVIDLQDVLRKFTFDNICNVAFGVDPAWLEYYSHSDRTTKTSRNSLFVDAFDYAVEVSSDRFMSPVSTIWKFKRFLNIGSEKRYKEAITVINDYAMNVIISKEREYQIREEKGQEHNQDLLSRFMCSTSNLGFRDQDEKRKFLRDIVISFILAGKDSTSTALTWFFWLLAGHPRCESLIYEELSASVNWPGSFSYDELKKFHYLHAALSESLRLFPPVPINSRLTVMDDVLPDGTRVGKGWFADYSAYAMGRMERLWGPDCREFRPERWLDGDGVFQPSDQFKFSVFHCGPRMCLGKEMAYLQMKSVAAAVMHEFQVEAVDGGGCAEKMVDPPCTLSLLLKMRGGLPVRLKRRQHLS</sequence>
<keyword evidence="8" id="KW-1133">Transmembrane helix</keyword>
<dbReference type="CDD" id="cd11064">
    <property type="entry name" value="CYP86A"/>
    <property type="match status" value="1"/>
</dbReference>
<keyword evidence="7" id="KW-0503">Monooxygenase</keyword>
<evidence type="ECO:0000256" key="4">
    <source>
        <dbReference type="ARBA" id="ARBA00023002"/>
    </source>
</evidence>
<dbReference type="GO" id="GO:0020037">
    <property type="term" value="F:heme binding"/>
    <property type="evidence" value="ECO:0007669"/>
    <property type="project" value="InterPro"/>
</dbReference>
<dbReference type="Gene3D" id="1.10.630.10">
    <property type="entry name" value="Cytochrome P450"/>
    <property type="match status" value="1"/>
</dbReference>
<dbReference type="InterPro" id="IPR036396">
    <property type="entry name" value="Cyt_P450_sf"/>
</dbReference>
<accession>A0A5J5BR44</accession>
<dbReference type="GO" id="GO:0004497">
    <property type="term" value="F:monooxygenase activity"/>
    <property type="evidence" value="ECO:0007669"/>
    <property type="project" value="UniProtKB-KW"/>
</dbReference>
<keyword evidence="10" id="KW-1185">Reference proteome</keyword>
<gene>
    <name evidence="9" type="ORF">F0562_022571</name>
</gene>
<dbReference type="InterPro" id="IPR001128">
    <property type="entry name" value="Cyt_P450"/>
</dbReference>
<keyword evidence="5 6" id="KW-0408">Iron</keyword>
<dbReference type="PROSITE" id="PS00086">
    <property type="entry name" value="CYTOCHROME_P450"/>
    <property type="match status" value="1"/>
</dbReference>
<dbReference type="Pfam" id="PF00067">
    <property type="entry name" value="p450"/>
    <property type="match status" value="1"/>
</dbReference>
<organism evidence="9 10">
    <name type="scientific">Nyssa sinensis</name>
    <dbReference type="NCBI Taxonomy" id="561372"/>
    <lineage>
        <taxon>Eukaryota</taxon>
        <taxon>Viridiplantae</taxon>
        <taxon>Streptophyta</taxon>
        <taxon>Embryophyta</taxon>
        <taxon>Tracheophyta</taxon>
        <taxon>Spermatophyta</taxon>
        <taxon>Magnoliopsida</taxon>
        <taxon>eudicotyledons</taxon>
        <taxon>Gunneridae</taxon>
        <taxon>Pentapetalae</taxon>
        <taxon>asterids</taxon>
        <taxon>Cornales</taxon>
        <taxon>Nyssaceae</taxon>
        <taxon>Nyssa</taxon>
    </lineage>
</organism>
<dbReference type="InterPro" id="IPR002401">
    <property type="entry name" value="Cyt_P450_E_grp-I"/>
</dbReference>
<dbReference type="PRINTS" id="PR00385">
    <property type="entry name" value="P450"/>
</dbReference>
<comment type="similarity">
    <text evidence="2 7">Belongs to the cytochrome P450 family.</text>
</comment>
<keyword evidence="8" id="KW-0812">Transmembrane</keyword>
<dbReference type="GO" id="GO:0005506">
    <property type="term" value="F:iron ion binding"/>
    <property type="evidence" value="ECO:0007669"/>
    <property type="project" value="InterPro"/>
</dbReference>
<evidence type="ECO:0000256" key="2">
    <source>
        <dbReference type="ARBA" id="ARBA00010617"/>
    </source>
</evidence>
<dbReference type="GO" id="GO:0016705">
    <property type="term" value="F:oxidoreductase activity, acting on paired donors, with incorporation or reduction of molecular oxygen"/>
    <property type="evidence" value="ECO:0007669"/>
    <property type="project" value="InterPro"/>
</dbReference>
<name>A0A5J5BR44_9ASTE</name>
<dbReference type="SUPFAM" id="SSF48264">
    <property type="entry name" value="Cytochrome P450"/>
    <property type="match status" value="1"/>
</dbReference>
<feature type="binding site" description="axial binding residue" evidence="6">
    <location>
        <position position="469"/>
    </location>
    <ligand>
        <name>heme</name>
        <dbReference type="ChEBI" id="CHEBI:30413"/>
    </ligand>
    <ligandPart>
        <name>Fe</name>
        <dbReference type="ChEBI" id="CHEBI:18248"/>
    </ligandPart>
</feature>
<dbReference type="AlphaFoldDB" id="A0A5J5BR44"/>
<evidence type="ECO:0000256" key="5">
    <source>
        <dbReference type="ARBA" id="ARBA00023004"/>
    </source>
</evidence>
<comment type="cofactor">
    <cofactor evidence="1 6">
        <name>heme</name>
        <dbReference type="ChEBI" id="CHEBI:30413"/>
    </cofactor>
</comment>
<evidence type="ECO:0000256" key="7">
    <source>
        <dbReference type="RuleBase" id="RU000461"/>
    </source>
</evidence>
<protein>
    <recommendedName>
        <fullName evidence="11">Cytochrome P450</fullName>
    </recommendedName>
</protein>
<reference evidence="9 10" key="1">
    <citation type="submission" date="2019-09" db="EMBL/GenBank/DDBJ databases">
        <title>A chromosome-level genome assembly of the Chinese tupelo Nyssa sinensis.</title>
        <authorList>
            <person name="Yang X."/>
            <person name="Kang M."/>
            <person name="Yang Y."/>
            <person name="Xiong H."/>
            <person name="Wang M."/>
            <person name="Zhang Z."/>
            <person name="Wang Z."/>
            <person name="Wu H."/>
            <person name="Ma T."/>
            <person name="Liu J."/>
            <person name="Xi Z."/>
        </authorList>
    </citation>
    <scope>NUCLEOTIDE SEQUENCE [LARGE SCALE GENOMIC DNA]</scope>
    <source>
        <strain evidence="9">J267</strain>
        <tissue evidence="9">Leaf</tissue>
    </source>
</reference>
<keyword evidence="4 7" id="KW-0560">Oxidoreductase</keyword>
<dbReference type="Proteomes" id="UP000325577">
    <property type="component" value="Linkage Group LG11"/>
</dbReference>
<evidence type="ECO:0000256" key="3">
    <source>
        <dbReference type="ARBA" id="ARBA00022723"/>
    </source>
</evidence>
<evidence type="ECO:0000256" key="6">
    <source>
        <dbReference type="PIRSR" id="PIRSR602401-1"/>
    </source>
</evidence>
<keyword evidence="8" id="KW-0472">Membrane</keyword>
<dbReference type="InterPro" id="IPR017972">
    <property type="entry name" value="Cyt_P450_CS"/>
</dbReference>
<evidence type="ECO:0000256" key="1">
    <source>
        <dbReference type="ARBA" id="ARBA00001971"/>
    </source>
</evidence>
<proteinExistence type="inferred from homology"/>
<dbReference type="EMBL" id="CM018034">
    <property type="protein sequence ID" value="KAA8544570.1"/>
    <property type="molecule type" value="Genomic_DNA"/>
</dbReference>
<evidence type="ECO:0000313" key="9">
    <source>
        <dbReference type="EMBL" id="KAA8544570.1"/>
    </source>
</evidence>
<dbReference type="OrthoDB" id="1470350at2759"/>
<dbReference type="PRINTS" id="PR00463">
    <property type="entry name" value="EP450I"/>
</dbReference>
<dbReference type="GO" id="GO:0006629">
    <property type="term" value="P:lipid metabolic process"/>
    <property type="evidence" value="ECO:0007669"/>
    <property type="project" value="UniProtKB-ARBA"/>
</dbReference>
<evidence type="ECO:0000256" key="8">
    <source>
        <dbReference type="SAM" id="Phobius"/>
    </source>
</evidence>
<evidence type="ECO:0008006" key="11">
    <source>
        <dbReference type="Google" id="ProtNLM"/>
    </source>
</evidence>
<dbReference type="PANTHER" id="PTHR24296">
    <property type="entry name" value="CYTOCHROME P450"/>
    <property type="match status" value="1"/>
</dbReference>
<feature type="transmembrane region" description="Helical" evidence="8">
    <location>
        <begin position="12"/>
        <end position="31"/>
    </location>
</feature>
<keyword evidence="3 6" id="KW-0479">Metal-binding</keyword>
<keyword evidence="6 7" id="KW-0349">Heme</keyword>